<evidence type="ECO:0000259" key="1">
    <source>
        <dbReference type="Pfam" id="PF01979"/>
    </source>
</evidence>
<dbReference type="GO" id="GO:0016810">
    <property type="term" value="F:hydrolase activity, acting on carbon-nitrogen (but not peptide) bonds"/>
    <property type="evidence" value="ECO:0007669"/>
    <property type="project" value="InterPro"/>
</dbReference>
<reference evidence="2 3" key="1">
    <citation type="submission" date="2018-05" db="EMBL/GenBank/DDBJ databases">
        <title>Rhodohalobacter halophilus gen. nov., sp. nov., a moderately halophilic member of the family Balneolaceae.</title>
        <authorList>
            <person name="Liu Z.-W."/>
        </authorList>
    </citation>
    <scope>NUCLEOTIDE SEQUENCE [LARGE SCALE GENOMIC DNA]</scope>
    <source>
        <strain evidence="2 3">8A47</strain>
    </source>
</reference>
<dbReference type="Pfam" id="PF01979">
    <property type="entry name" value="Amidohydro_1"/>
    <property type="match status" value="1"/>
</dbReference>
<comment type="caution">
    <text evidence="2">The sequence shown here is derived from an EMBL/GenBank/DDBJ whole genome shotgun (WGS) entry which is preliminary data.</text>
</comment>
<dbReference type="Proteomes" id="UP000245533">
    <property type="component" value="Unassembled WGS sequence"/>
</dbReference>
<dbReference type="OrthoDB" id="9815657at2"/>
<name>A0A316TZP4_9BACT</name>
<dbReference type="EMBL" id="QGGB01000009">
    <property type="protein sequence ID" value="PWN05686.1"/>
    <property type="molecule type" value="Genomic_DNA"/>
</dbReference>
<dbReference type="InterPro" id="IPR032466">
    <property type="entry name" value="Metal_Hydrolase"/>
</dbReference>
<dbReference type="RefSeq" id="WP_109647713.1">
    <property type="nucleotide sequence ID" value="NZ_QGGB01000009.1"/>
</dbReference>
<dbReference type="InterPro" id="IPR051781">
    <property type="entry name" value="Metallo-dep_Hydrolase"/>
</dbReference>
<dbReference type="Gene3D" id="2.30.40.10">
    <property type="entry name" value="Urease, subunit C, domain 1"/>
    <property type="match status" value="1"/>
</dbReference>
<dbReference type="InterPro" id="IPR006680">
    <property type="entry name" value="Amidohydro-rel"/>
</dbReference>
<sequence>MKDPVYRSLLVLTTLFVTLFFLSCTNPEAEGLTVYTGATVWTGTGEEPLQNAAVEVRDGKIVEVYSLDEKKPPRGAAVVLADEKYIIPGLINAHGHLAVARDAVDTGPSAASTDNVLYQLRLYARYGITYVVSLGDEPIHAFLVRDTVTPEEGKMARFKLAGTVLDPSTPEDVESQLEKLVQLNPDWVKIRVDDELGTAEKMSPETYRTVIESAHELDLPVAVHIVTLEDAKNVVEAGADLVAHSVRNAPVDNELIDLMLENNVCITPTLTREVSTYIYAERPPFFDDPFFLKEVPEWVVERLQVAEVQDFFKGPEADFFRDALPLAERNMMALHDAGVKIAMGTDSGPPARFQGYFEHMEMEMMEAAGMSPEEVLTSATRYAAQCTGIIEEAGTLEPGKSADFLILEQNPLESIRNLRSIEEVYVGGIKVEM</sequence>
<dbReference type="InterPro" id="IPR011059">
    <property type="entry name" value="Metal-dep_hydrolase_composite"/>
</dbReference>
<dbReference type="AlphaFoldDB" id="A0A316TZP4"/>
<evidence type="ECO:0000313" key="3">
    <source>
        <dbReference type="Proteomes" id="UP000245533"/>
    </source>
</evidence>
<dbReference type="SUPFAM" id="SSF51556">
    <property type="entry name" value="Metallo-dependent hydrolases"/>
    <property type="match status" value="1"/>
</dbReference>
<dbReference type="SUPFAM" id="SSF51338">
    <property type="entry name" value="Composite domain of metallo-dependent hydrolases"/>
    <property type="match status" value="1"/>
</dbReference>
<organism evidence="2 3">
    <name type="scientific">Rhodohalobacter mucosus</name>
    <dbReference type="NCBI Taxonomy" id="2079485"/>
    <lineage>
        <taxon>Bacteria</taxon>
        <taxon>Pseudomonadati</taxon>
        <taxon>Balneolota</taxon>
        <taxon>Balneolia</taxon>
        <taxon>Balneolales</taxon>
        <taxon>Balneolaceae</taxon>
        <taxon>Rhodohalobacter</taxon>
    </lineage>
</organism>
<gene>
    <name evidence="2" type="ORF">DDZ15_13955</name>
</gene>
<accession>A0A316TZP4</accession>
<dbReference type="PROSITE" id="PS51257">
    <property type="entry name" value="PROKAR_LIPOPROTEIN"/>
    <property type="match status" value="1"/>
</dbReference>
<feature type="domain" description="Amidohydrolase-related" evidence="1">
    <location>
        <begin position="85"/>
        <end position="428"/>
    </location>
</feature>
<proteinExistence type="predicted"/>
<dbReference type="PANTHER" id="PTHR43135">
    <property type="entry name" value="ALPHA-D-RIBOSE 1-METHYLPHOSPHONATE 5-TRIPHOSPHATE DIPHOSPHATASE"/>
    <property type="match status" value="1"/>
</dbReference>
<protein>
    <recommendedName>
        <fullName evidence="1">Amidohydrolase-related domain-containing protein</fullName>
    </recommendedName>
</protein>
<dbReference type="Gene3D" id="3.20.20.140">
    <property type="entry name" value="Metal-dependent hydrolases"/>
    <property type="match status" value="1"/>
</dbReference>
<evidence type="ECO:0000313" key="2">
    <source>
        <dbReference type="EMBL" id="PWN05686.1"/>
    </source>
</evidence>
<dbReference type="PANTHER" id="PTHR43135:SF3">
    <property type="entry name" value="ALPHA-D-RIBOSE 1-METHYLPHOSPHONATE 5-TRIPHOSPHATE DIPHOSPHATASE"/>
    <property type="match status" value="1"/>
</dbReference>
<keyword evidence="3" id="KW-1185">Reference proteome</keyword>